<proteinExistence type="predicted"/>
<evidence type="ECO:0000256" key="1">
    <source>
        <dbReference type="ARBA" id="ARBA00023002"/>
    </source>
</evidence>
<comment type="caution">
    <text evidence="5">The sequence shown here is derived from an EMBL/GenBank/DDBJ whole genome shotgun (WGS) entry which is preliminary data.</text>
</comment>
<accession>A0AAV0E5N1</accession>
<dbReference type="PANTHER" id="PTHR10828:SF38">
    <property type="entry name" value="ARSENICAL-RESISTANCE PROTEIN 2-RELATED"/>
    <property type="match status" value="1"/>
</dbReference>
<dbReference type="Gene3D" id="3.40.250.10">
    <property type="entry name" value="Rhodanese-like domain"/>
    <property type="match status" value="1"/>
</dbReference>
<keyword evidence="6" id="KW-1185">Reference proteome</keyword>
<evidence type="ECO:0000313" key="5">
    <source>
        <dbReference type="EMBL" id="CAH9113885.1"/>
    </source>
</evidence>
<dbReference type="GO" id="GO:0005737">
    <property type="term" value="C:cytoplasm"/>
    <property type="evidence" value="ECO:0007669"/>
    <property type="project" value="TreeGrafter"/>
</dbReference>
<reference evidence="5" key="1">
    <citation type="submission" date="2022-07" db="EMBL/GenBank/DDBJ databases">
        <authorList>
            <person name="Macas J."/>
            <person name="Novak P."/>
            <person name="Neumann P."/>
        </authorList>
    </citation>
    <scope>NUCLEOTIDE SEQUENCE</scope>
</reference>
<evidence type="ECO:0000256" key="3">
    <source>
        <dbReference type="ARBA" id="ARBA00051619"/>
    </source>
</evidence>
<sequence length="174" mass="19457">MGRISIRLFVLKIKRFTAYFSAQVTRKTSNKEEMNRSLEFIKASNLLGPKRLPTVAIVDVRDDERSSDGHIAGSLHFCSETFNANMPRLVHATNGKDTLVFHCAFSQIRGPRCARTFAEYLSQTADKDNTGIKRIMVLENGYNGWKGAGHPVCYCTEAFCKSYTEPGSQSIAKP</sequence>
<dbReference type="GO" id="GO:0004725">
    <property type="term" value="F:protein tyrosine phosphatase activity"/>
    <property type="evidence" value="ECO:0007669"/>
    <property type="project" value="TreeGrafter"/>
</dbReference>
<dbReference type="Pfam" id="PF00581">
    <property type="entry name" value="Rhodanese"/>
    <property type="match status" value="1"/>
</dbReference>
<feature type="domain" description="Rhodanese" evidence="4">
    <location>
        <begin position="51"/>
        <end position="154"/>
    </location>
</feature>
<dbReference type="SUPFAM" id="SSF52821">
    <property type="entry name" value="Rhodanese/Cell cycle control phosphatase"/>
    <property type="match status" value="1"/>
</dbReference>
<protein>
    <recommendedName>
        <fullName evidence="2">arsenate reductase (glutathione/glutaredoxin)</fullName>
        <ecNumber evidence="2">1.20.4.1</ecNumber>
    </recommendedName>
</protein>
<dbReference type="SMART" id="SM00450">
    <property type="entry name" value="RHOD"/>
    <property type="match status" value="1"/>
</dbReference>
<dbReference type="EC" id="1.20.4.1" evidence="2"/>
<evidence type="ECO:0000313" key="6">
    <source>
        <dbReference type="Proteomes" id="UP001152523"/>
    </source>
</evidence>
<dbReference type="Proteomes" id="UP001152523">
    <property type="component" value="Unassembled WGS sequence"/>
</dbReference>
<comment type="catalytic activity">
    <reaction evidence="3">
        <text>[glutaredoxin]-dithiol + arsenate + glutathione + H(+) = glutathionyl-S-S-[glutaredoxin] + arsenite + H2O</text>
        <dbReference type="Rhea" id="RHEA:22016"/>
        <dbReference type="Rhea" id="RHEA-COMP:10729"/>
        <dbReference type="Rhea" id="RHEA-COMP:17668"/>
        <dbReference type="ChEBI" id="CHEBI:15377"/>
        <dbReference type="ChEBI" id="CHEBI:15378"/>
        <dbReference type="ChEBI" id="CHEBI:29242"/>
        <dbReference type="ChEBI" id="CHEBI:29950"/>
        <dbReference type="ChEBI" id="CHEBI:48597"/>
        <dbReference type="ChEBI" id="CHEBI:57925"/>
        <dbReference type="ChEBI" id="CHEBI:146199"/>
        <dbReference type="EC" id="1.20.4.1"/>
    </reaction>
</comment>
<dbReference type="AlphaFoldDB" id="A0AAV0E5N1"/>
<keyword evidence="1" id="KW-0560">Oxidoreductase</keyword>
<dbReference type="GO" id="GO:0005634">
    <property type="term" value="C:nucleus"/>
    <property type="evidence" value="ECO:0007669"/>
    <property type="project" value="TreeGrafter"/>
</dbReference>
<dbReference type="PANTHER" id="PTHR10828">
    <property type="entry name" value="M-PHASE INDUCER PHOSPHATASE DUAL SPECIFICITY PHOSPHATASE CDC25"/>
    <property type="match status" value="1"/>
</dbReference>
<dbReference type="EMBL" id="CAMAPF010000212">
    <property type="protein sequence ID" value="CAH9113885.1"/>
    <property type="molecule type" value="Genomic_DNA"/>
</dbReference>
<dbReference type="InterPro" id="IPR036873">
    <property type="entry name" value="Rhodanese-like_dom_sf"/>
</dbReference>
<organism evidence="5 6">
    <name type="scientific">Cuscuta epithymum</name>
    <dbReference type="NCBI Taxonomy" id="186058"/>
    <lineage>
        <taxon>Eukaryota</taxon>
        <taxon>Viridiplantae</taxon>
        <taxon>Streptophyta</taxon>
        <taxon>Embryophyta</taxon>
        <taxon>Tracheophyta</taxon>
        <taxon>Spermatophyta</taxon>
        <taxon>Magnoliopsida</taxon>
        <taxon>eudicotyledons</taxon>
        <taxon>Gunneridae</taxon>
        <taxon>Pentapetalae</taxon>
        <taxon>asterids</taxon>
        <taxon>lamiids</taxon>
        <taxon>Solanales</taxon>
        <taxon>Convolvulaceae</taxon>
        <taxon>Cuscuteae</taxon>
        <taxon>Cuscuta</taxon>
        <taxon>Cuscuta subgen. Cuscuta</taxon>
    </lineage>
</organism>
<dbReference type="InterPro" id="IPR001763">
    <property type="entry name" value="Rhodanese-like_dom"/>
</dbReference>
<evidence type="ECO:0000256" key="2">
    <source>
        <dbReference type="ARBA" id="ARBA00038969"/>
    </source>
</evidence>
<name>A0AAV0E5N1_9ASTE</name>
<gene>
    <name evidence="5" type="ORF">CEPIT_LOCUS20470</name>
</gene>
<dbReference type="GO" id="GO:0008794">
    <property type="term" value="F:arsenate reductase (glutaredoxin) activity"/>
    <property type="evidence" value="ECO:0007669"/>
    <property type="project" value="UniProtKB-EC"/>
</dbReference>
<evidence type="ECO:0000259" key="4">
    <source>
        <dbReference type="PROSITE" id="PS50206"/>
    </source>
</evidence>
<dbReference type="FunFam" id="3.40.250.10:FF:000037">
    <property type="entry name" value="Dual-specificity phosphatase CDC25"/>
    <property type="match status" value="1"/>
</dbReference>
<dbReference type="PROSITE" id="PS50206">
    <property type="entry name" value="RHODANESE_3"/>
    <property type="match status" value="1"/>
</dbReference>